<proteinExistence type="inferred from homology"/>
<dbReference type="GO" id="GO:0005886">
    <property type="term" value="C:plasma membrane"/>
    <property type="evidence" value="ECO:0007669"/>
    <property type="project" value="TreeGrafter"/>
</dbReference>
<dbReference type="PRINTS" id="PR01537">
    <property type="entry name" value="INTRLKN1R1F"/>
</dbReference>
<dbReference type="PANTHER" id="PTHR24365:SF541">
    <property type="entry name" value="PROTEIN TOLL-RELATED"/>
    <property type="match status" value="1"/>
</dbReference>
<dbReference type="Proteomes" id="UP001186944">
    <property type="component" value="Unassembled WGS sequence"/>
</dbReference>
<keyword evidence="8 11" id="KW-0472">Membrane</keyword>
<sequence>MSFSLVEFSNAGSNLDTWHSFRSDCFLLSSGDDAYEYIASDCLDDYGGTPMVIKDAYKMDFVNQKLSTVSKSMMFYVGLKRNSTLPDKGTTYGVCSDCTRIPVPGTQHSYDCSSCGLSEIPIFPNTSRIIYLHNNTISTITKQPFQMLTDVAELRLDHNKITVIEKDSLTHLHALGVLNISVNKLSSMTLKNLTLPFNIQSLDLRSNRYEKYPAIISTYTQLRDLKIDIFSGFHFDDNFLSLSMLSNLTFNPRTAFTLLNNTFEGLRNSSLKEITFYFGGYARNPVEIGFLKPFRFIQSLKTFRINMGGVFDIMDILKYLHGLRDIKLDVMDISGNNWYSYRKHFLRKKDLENLLTMCVKEINIGYSYIYYFPFMDALGSNFSKCLQKLVVKANRIVWTVEEIIGLVSLPSIKYLDISIPTIMKSEVKQLRNKNLLFKPVSEHVNVRTYGLKTIEYADLSGVTLNDGILSSNSLIYYSIIFDMPNLKTLKSAYTSVEICNFDNYFKGNLSYLDMSGWNCYMVNPRFFQRHNKLKILNASSSQIGHFINRKRHLSLFKDLSNLEILDISFNRIKHFSDIFFEDQIHSLRYLNLSHNMLRRIPVAILALSKLITIDFSYNQFEYFDEHDRHIIESLKNTAFSFGGNGFECSCRYVDSMVWMSTSRNIQNLACKDGNITDILLKIRNFRLKCLSAFWLDLSVVSILFIIIVIVLVGIGYRNKALVIYLYIKARRMIKKANVQSDRRQYSYDAFVSYSHMDEDWVTGPLFQYLNNDLSLQICIHHKDFVPGEPIAEEILRCIDASRKSVFVITRNFLASEWSLFEMDIARRHVFQSDSDTILVILKDDIPVHEMPNLLKKIWWRIVCLKFPLKGRSLGN</sequence>
<comment type="similarity">
    <text evidence="2">Belongs to the Toll-like receptor family.</text>
</comment>
<dbReference type="SMART" id="SM00365">
    <property type="entry name" value="LRR_SD22"/>
    <property type="match status" value="3"/>
</dbReference>
<dbReference type="PROSITE" id="PS50104">
    <property type="entry name" value="TIR"/>
    <property type="match status" value="1"/>
</dbReference>
<dbReference type="InterPro" id="IPR017241">
    <property type="entry name" value="Toll-like_receptor"/>
</dbReference>
<accession>A0AA89BMN2</accession>
<dbReference type="Pfam" id="PF01582">
    <property type="entry name" value="TIR"/>
    <property type="match status" value="1"/>
</dbReference>
<evidence type="ECO:0000256" key="11">
    <source>
        <dbReference type="SAM" id="Phobius"/>
    </source>
</evidence>
<dbReference type="SUPFAM" id="SSF52058">
    <property type="entry name" value="L domain-like"/>
    <property type="match status" value="1"/>
</dbReference>
<organism evidence="13 14">
    <name type="scientific">Pinctada imbricata</name>
    <name type="common">Atlantic pearl-oyster</name>
    <name type="synonym">Pinctada martensii</name>
    <dbReference type="NCBI Taxonomy" id="66713"/>
    <lineage>
        <taxon>Eukaryota</taxon>
        <taxon>Metazoa</taxon>
        <taxon>Spiralia</taxon>
        <taxon>Lophotrochozoa</taxon>
        <taxon>Mollusca</taxon>
        <taxon>Bivalvia</taxon>
        <taxon>Autobranchia</taxon>
        <taxon>Pteriomorphia</taxon>
        <taxon>Pterioida</taxon>
        <taxon>Pterioidea</taxon>
        <taxon>Pteriidae</taxon>
        <taxon>Pinctada</taxon>
    </lineage>
</organism>
<dbReference type="GO" id="GO:0006955">
    <property type="term" value="P:immune response"/>
    <property type="evidence" value="ECO:0007669"/>
    <property type="project" value="InterPro"/>
</dbReference>
<evidence type="ECO:0000256" key="1">
    <source>
        <dbReference type="ARBA" id="ARBA00004479"/>
    </source>
</evidence>
<dbReference type="InterPro" id="IPR032675">
    <property type="entry name" value="LRR_dom_sf"/>
</dbReference>
<comment type="subcellular location">
    <subcellularLocation>
        <location evidence="1">Membrane</location>
        <topology evidence="1">Single-pass type I membrane protein</topology>
    </subcellularLocation>
</comment>
<evidence type="ECO:0000256" key="9">
    <source>
        <dbReference type="ARBA" id="ARBA00023170"/>
    </source>
</evidence>
<dbReference type="GO" id="GO:0002224">
    <property type="term" value="P:toll-like receptor signaling pathway"/>
    <property type="evidence" value="ECO:0007669"/>
    <property type="project" value="InterPro"/>
</dbReference>
<dbReference type="InterPro" id="IPR001611">
    <property type="entry name" value="Leu-rich_rpt"/>
</dbReference>
<evidence type="ECO:0000313" key="13">
    <source>
        <dbReference type="EMBL" id="KAK3084695.1"/>
    </source>
</evidence>
<dbReference type="InterPro" id="IPR016186">
    <property type="entry name" value="C-type_lectin-like/link_sf"/>
</dbReference>
<dbReference type="PROSITE" id="PS51450">
    <property type="entry name" value="LRR"/>
    <property type="match status" value="2"/>
</dbReference>
<dbReference type="SUPFAM" id="SSF52200">
    <property type="entry name" value="Toll/Interleukin receptor TIR domain"/>
    <property type="match status" value="1"/>
</dbReference>
<evidence type="ECO:0000256" key="3">
    <source>
        <dbReference type="ARBA" id="ARBA00022614"/>
    </source>
</evidence>
<evidence type="ECO:0000256" key="7">
    <source>
        <dbReference type="ARBA" id="ARBA00022989"/>
    </source>
</evidence>
<dbReference type="Pfam" id="PF13855">
    <property type="entry name" value="LRR_8"/>
    <property type="match status" value="2"/>
</dbReference>
<gene>
    <name evidence="13" type="ORF">FSP39_017615</name>
</gene>
<feature type="transmembrane region" description="Helical" evidence="11">
    <location>
        <begin position="693"/>
        <end position="716"/>
    </location>
</feature>
<evidence type="ECO:0000256" key="8">
    <source>
        <dbReference type="ARBA" id="ARBA00023136"/>
    </source>
</evidence>
<dbReference type="AlphaFoldDB" id="A0AA89BMN2"/>
<evidence type="ECO:0000256" key="5">
    <source>
        <dbReference type="ARBA" id="ARBA00022729"/>
    </source>
</evidence>
<evidence type="ECO:0000256" key="6">
    <source>
        <dbReference type="ARBA" id="ARBA00022737"/>
    </source>
</evidence>
<keyword evidence="9" id="KW-0675">Receptor</keyword>
<evidence type="ECO:0000259" key="12">
    <source>
        <dbReference type="PROSITE" id="PS50104"/>
    </source>
</evidence>
<dbReference type="SMART" id="SM00255">
    <property type="entry name" value="TIR"/>
    <property type="match status" value="1"/>
</dbReference>
<keyword evidence="3" id="KW-0433">Leucine-rich repeat</keyword>
<dbReference type="SMART" id="SM00369">
    <property type="entry name" value="LRR_TYP"/>
    <property type="match status" value="3"/>
</dbReference>
<comment type="caution">
    <text evidence="13">The sequence shown here is derived from an EMBL/GenBank/DDBJ whole genome shotgun (WGS) entry which is preliminary data.</text>
</comment>
<evidence type="ECO:0000256" key="2">
    <source>
        <dbReference type="ARBA" id="ARBA00009634"/>
    </source>
</evidence>
<dbReference type="Gene3D" id="3.10.100.10">
    <property type="entry name" value="Mannose-Binding Protein A, subunit A"/>
    <property type="match status" value="1"/>
</dbReference>
<keyword evidence="14" id="KW-1185">Reference proteome</keyword>
<dbReference type="Gene3D" id="3.80.10.10">
    <property type="entry name" value="Ribonuclease Inhibitor"/>
    <property type="match status" value="1"/>
</dbReference>
<feature type="domain" description="TIR" evidence="12">
    <location>
        <begin position="745"/>
        <end position="875"/>
    </location>
</feature>
<name>A0AA89BMN2_PINIB</name>
<evidence type="ECO:0000256" key="10">
    <source>
        <dbReference type="ARBA" id="ARBA00023180"/>
    </source>
</evidence>
<dbReference type="InterPro" id="IPR003591">
    <property type="entry name" value="Leu-rich_rpt_typical-subtyp"/>
</dbReference>
<dbReference type="EMBL" id="VSWD01000013">
    <property type="protein sequence ID" value="KAK3084695.1"/>
    <property type="molecule type" value="Genomic_DNA"/>
</dbReference>
<dbReference type="Gene3D" id="3.40.50.10140">
    <property type="entry name" value="Toll/interleukin-1 receptor homology (TIR) domain"/>
    <property type="match status" value="1"/>
</dbReference>
<keyword evidence="5" id="KW-0732">Signal</keyword>
<keyword evidence="4 11" id="KW-0812">Transmembrane</keyword>
<reference evidence="13" key="1">
    <citation type="submission" date="2019-08" db="EMBL/GenBank/DDBJ databases">
        <title>The improved chromosome-level genome for the pearl oyster Pinctada fucata martensii using PacBio sequencing and Hi-C.</title>
        <authorList>
            <person name="Zheng Z."/>
        </authorList>
    </citation>
    <scope>NUCLEOTIDE SEQUENCE</scope>
    <source>
        <strain evidence="13">ZZ-2019</strain>
        <tissue evidence="13">Adductor muscle</tissue>
    </source>
</reference>
<keyword evidence="7 11" id="KW-1133">Transmembrane helix</keyword>
<protein>
    <recommendedName>
        <fullName evidence="12">TIR domain-containing protein</fullName>
    </recommendedName>
</protein>
<dbReference type="InterPro" id="IPR035897">
    <property type="entry name" value="Toll_tir_struct_dom_sf"/>
</dbReference>
<dbReference type="PIRSF" id="PIRSF037595">
    <property type="entry name" value="Toll-like_receptor"/>
    <property type="match status" value="1"/>
</dbReference>
<dbReference type="PANTHER" id="PTHR24365">
    <property type="entry name" value="TOLL-LIKE RECEPTOR"/>
    <property type="match status" value="1"/>
</dbReference>
<dbReference type="GO" id="GO:0004888">
    <property type="term" value="F:transmembrane signaling receptor activity"/>
    <property type="evidence" value="ECO:0007669"/>
    <property type="project" value="InterPro"/>
</dbReference>
<dbReference type="InterPro" id="IPR000157">
    <property type="entry name" value="TIR_dom"/>
</dbReference>
<keyword evidence="10" id="KW-0325">Glycoprotein</keyword>
<keyword evidence="6" id="KW-0677">Repeat</keyword>
<evidence type="ECO:0000256" key="4">
    <source>
        <dbReference type="ARBA" id="ARBA00022692"/>
    </source>
</evidence>
<evidence type="ECO:0000313" key="14">
    <source>
        <dbReference type="Proteomes" id="UP001186944"/>
    </source>
</evidence>